<proteinExistence type="predicted"/>
<dbReference type="Gene3D" id="3.50.50.60">
    <property type="entry name" value="FAD/NAD(P)-binding domain"/>
    <property type="match status" value="3"/>
</dbReference>
<feature type="domain" description="FAD-dependent protein C-terminal" evidence="2">
    <location>
        <begin position="217"/>
        <end position="395"/>
    </location>
</feature>
<organism evidence="3">
    <name type="scientific">uncultured Desulfobacterium sp</name>
    <dbReference type="NCBI Taxonomy" id="201089"/>
    <lineage>
        <taxon>Bacteria</taxon>
        <taxon>Pseudomonadati</taxon>
        <taxon>Thermodesulfobacteriota</taxon>
        <taxon>Desulfobacteria</taxon>
        <taxon>Desulfobacterales</taxon>
        <taxon>Desulfobacteriaceae</taxon>
        <taxon>Desulfobacterium</taxon>
        <taxon>environmental samples</taxon>
    </lineage>
</organism>
<dbReference type="PIRSF" id="PIRSF038984">
    <property type="entry name" value="FAD_binding_protein"/>
    <property type="match status" value="1"/>
</dbReference>
<dbReference type="PANTHER" id="PTHR43106:SF1">
    <property type="entry name" value="DEHYDROGENASE-RELATED"/>
    <property type="match status" value="1"/>
</dbReference>
<dbReference type="EMBL" id="OJIN01000223">
    <property type="protein sequence ID" value="SPD75927.1"/>
    <property type="molecule type" value="Genomic_DNA"/>
</dbReference>
<sequence>MDYEIVIVGAGPSGIFTALTLAELGIKDVLLIEQGKDLEHRRRSNPEDMLCGWGGAGAYSDGKLTLSTEVGGILGEFIEEGPLYQLLEETDRIYAAHGAPDRIFGETSYQLDILATRARLAGLELIPTRIRHIGTENCPAVLSGFHQALKNSVEIRTGVKVQGLLSEEGQIKGVSLSDGQTIQSRFVVVAPGRSGASWMKRQAESLRLKTTSSSVDIGVRVELPAVVLSQITDMSYESKLIHYSRTFDEKVRTFCMNPYGEVVAEENAGIITVNGHSYANKKSDNTNFAILVSSAFTEPFDDPIAYGHYIARLANLLGGGIIVQRLGDLLAGRRSTRDRISRCLTRPTYSRATPGDLSFVFPYRHLLSIIEMLEALEKLTPGVYSRNTLLYGVEVKFYSNRIEVSSEMETRIKNLFAIGDGAGISRGLLQASASGILAARAIAGRVKSNTIG</sequence>
<name>A0A445N2K0_9BACT</name>
<dbReference type="PRINTS" id="PR00368">
    <property type="entry name" value="FADPNR"/>
</dbReference>
<dbReference type="AlphaFoldDB" id="A0A445N2K0"/>
<dbReference type="Pfam" id="PF21688">
    <property type="entry name" value="FAD-depend_C"/>
    <property type="match status" value="1"/>
</dbReference>
<dbReference type="Pfam" id="PF01266">
    <property type="entry name" value="DAO"/>
    <property type="match status" value="1"/>
</dbReference>
<evidence type="ECO:0000313" key="3">
    <source>
        <dbReference type="EMBL" id="SPD75927.1"/>
    </source>
</evidence>
<dbReference type="InterPro" id="IPR049516">
    <property type="entry name" value="FAD-depend_C"/>
</dbReference>
<dbReference type="PANTHER" id="PTHR43106">
    <property type="entry name" value="DEHYDROGENASE-RELATED"/>
    <property type="match status" value="1"/>
</dbReference>
<dbReference type="InterPro" id="IPR036188">
    <property type="entry name" value="FAD/NAD-bd_sf"/>
</dbReference>
<gene>
    <name evidence="3" type="ORF">PITCH_A780057</name>
</gene>
<dbReference type="SUPFAM" id="SSF51905">
    <property type="entry name" value="FAD/NAD(P)-binding domain"/>
    <property type="match status" value="1"/>
</dbReference>
<dbReference type="InterPro" id="IPR028348">
    <property type="entry name" value="FAD-binding_protein"/>
</dbReference>
<feature type="domain" description="FAD dependent oxidoreductase" evidence="1">
    <location>
        <begin position="5"/>
        <end position="204"/>
    </location>
</feature>
<evidence type="ECO:0000259" key="1">
    <source>
        <dbReference type="Pfam" id="PF01266"/>
    </source>
</evidence>
<evidence type="ECO:0000259" key="2">
    <source>
        <dbReference type="Pfam" id="PF21688"/>
    </source>
</evidence>
<protein>
    <submittedName>
        <fullName evidence="3">FAD-dependent dehydrogenase</fullName>
    </submittedName>
</protein>
<reference evidence="3" key="1">
    <citation type="submission" date="2018-01" db="EMBL/GenBank/DDBJ databases">
        <authorList>
            <person name="Regsiter A."/>
            <person name="William W."/>
        </authorList>
    </citation>
    <scope>NUCLEOTIDE SEQUENCE</scope>
    <source>
        <strain evidence="3">TRIP AH-1</strain>
    </source>
</reference>
<dbReference type="InterPro" id="IPR006076">
    <property type="entry name" value="FAD-dep_OxRdtase"/>
</dbReference>
<accession>A0A445N2K0</accession>